<evidence type="ECO:0000313" key="12">
    <source>
        <dbReference type="EMBL" id="PZW48146.1"/>
    </source>
</evidence>
<protein>
    <recommendedName>
        <fullName evidence="11">Murein endopeptidase K</fullName>
    </recommendedName>
</protein>
<comment type="cofactor">
    <cofactor evidence="1">
        <name>Zn(2+)</name>
        <dbReference type="ChEBI" id="CHEBI:29105"/>
    </cofactor>
</comment>
<dbReference type="InterPro" id="IPR010275">
    <property type="entry name" value="MepK"/>
</dbReference>
<dbReference type="InterPro" id="IPR009045">
    <property type="entry name" value="Zn_M74/Hedgehog-like"/>
</dbReference>
<dbReference type="GO" id="GO:0008237">
    <property type="term" value="F:metallopeptidase activity"/>
    <property type="evidence" value="ECO:0007669"/>
    <property type="project" value="UniProtKB-KW"/>
</dbReference>
<dbReference type="PROSITE" id="PS51318">
    <property type="entry name" value="TAT"/>
    <property type="match status" value="1"/>
</dbReference>
<gene>
    <name evidence="12" type="ORF">C8P66_106150</name>
</gene>
<proteinExistence type="inferred from homology"/>
<dbReference type="PANTHER" id="PTHR37425:SF1">
    <property type="entry name" value="OUTER MEMBRANE PROTEIN"/>
    <property type="match status" value="1"/>
</dbReference>
<name>A0A2W7KJM3_9PROT</name>
<reference evidence="12 13" key="1">
    <citation type="submission" date="2018-06" db="EMBL/GenBank/DDBJ databases">
        <title>Genomic Encyclopedia of Archaeal and Bacterial Type Strains, Phase II (KMG-II): from individual species to whole genera.</title>
        <authorList>
            <person name="Goeker M."/>
        </authorList>
    </citation>
    <scope>NUCLEOTIDE SEQUENCE [LARGE SCALE GENOMIC DNA]</scope>
    <source>
        <strain evidence="12 13">DSM 24525</strain>
    </source>
</reference>
<dbReference type="InterPro" id="IPR006311">
    <property type="entry name" value="TAT_signal"/>
</dbReference>
<evidence type="ECO:0000256" key="10">
    <source>
        <dbReference type="ARBA" id="ARBA00093448"/>
    </source>
</evidence>
<keyword evidence="3" id="KW-0645">Protease</keyword>
<evidence type="ECO:0000256" key="8">
    <source>
        <dbReference type="ARBA" id="ARBA00023049"/>
    </source>
</evidence>
<keyword evidence="7" id="KW-0862">Zinc</keyword>
<dbReference type="AlphaFoldDB" id="A0A2W7KJM3"/>
<keyword evidence="8" id="KW-0482">Metalloprotease</keyword>
<accession>A0A2W7KJM3</accession>
<dbReference type="Pfam" id="PF05951">
    <property type="entry name" value="Peptidase_M15_2"/>
    <property type="match status" value="1"/>
</dbReference>
<comment type="similarity">
    <text evidence="10">Belongs to the peptidase M15 family.</text>
</comment>
<keyword evidence="9" id="KW-0961">Cell wall biogenesis/degradation</keyword>
<dbReference type="OrthoDB" id="9782994at2"/>
<evidence type="ECO:0000256" key="2">
    <source>
        <dbReference type="ARBA" id="ARBA00004776"/>
    </source>
</evidence>
<evidence type="ECO:0000256" key="4">
    <source>
        <dbReference type="ARBA" id="ARBA00022723"/>
    </source>
</evidence>
<sequence length="202" mass="22352">MWFHRPACPCCTATDAEVIAPSLTRRGMLGVGTMALACAALPGPAEASLPDLIPPGPRMVRIRRMQTQETIDTTYFRDGRYVSEELARLNWVMRDATTDEVEVMDPRLFDVLFTVATRMGATESFDVISAYRAPEHNAARAQQSRAVSRVSLHMSGMAADCRLPGHSPLGMARLAAEMQLGGVGLYRRDGFIHLDCGRVRRW</sequence>
<dbReference type="GO" id="GO:0046872">
    <property type="term" value="F:metal ion binding"/>
    <property type="evidence" value="ECO:0007669"/>
    <property type="project" value="UniProtKB-KW"/>
</dbReference>
<keyword evidence="4" id="KW-0479">Metal-binding</keyword>
<dbReference type="Gene3D" id="3.30.1380.10">
    <property type="match status" value="1"/>
</dbReference>
<dbReference type="Proteomes" id="UP000249688">
    <property type="component" value="Unassembled WGS sequence"/>
</dbReference>
<comment type="caution">
    <text evidence="12">The sequence shown here is derived from an EMBL/GenBank/DDBJ whole genome shotgun (WGS) entry which is preliminary data.</text>
</comment>
<dbReference type="GO" id="GO:0071555">
    <property type="term" value="P:cell wall organization"/>
    <property type="evidence" value="ECO:0007669"/>
    <property type="project" value="UniProtKB-KW"/>
</dbReference>
<dbReference type="SUPFAM" id="SSF55166">
    <property type="entry name" value="Hedgehog/DD-peptidase"/>
    <property type="match status" value="1"/>
</dbReference>
<dbReference type="PANTHER" id="PTHR37425">
    <property type="match status" value="1"/>
</dbReference>
<organism evidence="12 13">
    <name type="scientific">Humitalea rosea</name>
    <dbReference type="NCBI Taxonomy" id="990373"/>
    <lineage>
        <taxon>Bacteria</taxon>
        <taxon>Pseudomonadati</taxon>
        <taxon>Pseudomonadota</taxon>
        <taxon>Alphaproteobacteria</taxon>
        <taxon>Acetobacterales</taxon>
        <taxon>Roseomonadaceae</taxon>
        <taxon>Humitalea</taxon>
    </lineage>
</organism>
<keyword evidence="6" id="KW-0378">Hydrolase</keyword>
<evidence type="ECO:0000256" key="1">
    <source>
        <dbReference type="ARBA" id="ARBA00001947"/>
    </source>
</evidence>
<comment type="pathway">
    <text evidence="2">Cell wall biogenesis; cell wall polysaccharide biosynthesis.</text>
</comment>
<dbReference type="EMBL" id="QKYU01000006">
    <property type="protein sequence ID" value="PZW48146.1"/>
    <property type="molecule type" value="Genomic_DNA"/>
</dbReference>
<evidence type="ECO:0000256" key="3">
    <source>
        <dbReference type="ARBA" id="ARBA00022670"/>
    </source>
</evidence>
<evidence type="ECO:0000313" key="13">
    <source>
        <dbReference type="Proteomes" id="UP000249688"/>
    </source>
</evidence>
<evidence type="ECO:0000256" key="6">
    <source>
        <dbReference type="ARBA" id="ARBA00022801"/>
    </source>
</evidence>
<evidence type="ECO:0000256" key="9">
    <source>
        <dbReference type="ARBA" id="ARBA00023316"/>
    </source>
</evidence>
<evidence type="ECO:0000256" key="5">
    <source>
        <dbReference type="ARBA" id="ARBA00022729"/>
    </source>
</evidence>
<keyword evidence="5" id="KW-0732">Signal</keyword>
<dbReference type="GO" id="GO:0006508">
    <property type="term" value="P:proteolysis"/>
    <property type="evidence" value="ECO:0007669"/>
    <property type="project" value="UniProtKB-KW"/>
</dbReference>
<evidence type="ECO:0000256" key="7">
    <source>
        <dbReference type="ARBA" id="ARBA00022833"/>
    </source>
</evidence>
<keyword evidence="13" id="KW-1185">Reference proteome</keyword>
<evidence type="ECO:0000256" key="11">
    <source>
        <dbReference type="ARBA" id="ARBA00093666"/>
    </source>
</evidence>